<dbReference type="AlphaFoldDB" id="A0AA88PI52"/>
<accession>A0AA88PI52</accession>
<comment type="caution">
    <text evidence="1">The sequence shown here is derived from an EMBL/GenBank/DDBJ whole genome shotgun (WGS) entry which is preliminary data.</text>
</comment>
<organism evidence="1 2">
    <name type="scientific">Cirrhinus molitorella</name>
    <name type="common">mud carp</name>
    <dbReference type="NCBI Taxonomy" id="172907"/>
    <lineage>
        <taxon>Eukaryota</taxon>
        <taxon>Metazoa</taxon>
        <taxon>Chordata</taxon>
        <taxon>Craniata</taxon>
        <taxon>Vertebrata</taxon>
        <taxon>Euteleostomi</taxon>
        <taxon>Actinopterygii</taxon>
        <taxon>Neopterygii</taxon>
        <taxon>Teleostei</taxon>
        <taxon>Ostariophysi</taxon>
        <taxon>Cypriniformes</taxon>
        <taxon>Cyprinidae</taxon>
        <taxon>Labeoninae</taxon>
        <taxon>Labeonini</taxon>
        <taxon>Cirrhinus</taxon>
    </lineage>
</organism>
<proteinExistence type="predicted"/>
<evidence type="ECO:0000313" key="1">
    <source>
        <dbReference type="EMBL" id="KAK2874576.1"/>
    </source>
</evidence>
<dbReference type="Proteomes" id="UP001187343">
    <property type="component" value="Unassembled WGS sequence"/>
</dbReference>
<keyword evidence="2" id="KW-1185">Reference proteome</keyword>
<name>A0AA88PI52_9TELE</name>
<dbReference type="EMBL" id="JAUYZG010000021">
    <property type="protein sequence ID" value="KAK2874576.1"/>
    <property type="molecule type" value="Genomic_DNA"/>
</dbReference>
<protein>
    <submittedName>
        <fullName evidence="1">Uncharacterized protein</fullName>
    </submittedName>
</protein>
<evidence type="ECO:0000313" key="2">
    <source>
        <dbReference type="Proteomes" id="UP001187343"/>
    </source>
</evidence>
<gene>
    <name evidence="1" type="ORF">Q8A67_021729</name>
</gene>
<reference evidence="1" key="1">
    <citation type="submission" date="2023-08" db="EMBL/GenBank/DDBJ databases">
        <title>Chromosome-level Genome Assembly of mud carp (Cirrhinus molitorella).</title>
        <authorList>
            <person name="Liu H."/>
        </authorList>
    </citation>
    <scope>NUCLEOTIDE SEQUENCE</scope>
    <source>
        <strain evidence="1">Prfri</strain>
        <tissue evidence="1">Muscle</tissue>
    </source>
</reference>
<sequence length="79" mass="8664">MNDVCISSISSRNGCKKTKEGRGTKGLCVERGCHSHMLSVTLLFFLPRTVPKLDFCFHIVDLIGQSLAAAVSPLNSKLW</sequence>